<reference evidence="2" key="1">
    <citation type="journal article" date="2022" name="Int. J. Mol. Sci.">
        <title>Draft Genome of Tanacetum Coccineum: Genomic Comparison of Closely Related Tanacetum-Family Plants.</title>
        <authorList>
            <person name="Yamashiro T."/>
            <person name="Shiraishi A."/>
            <person name="Nakayama K."/>
            <person name="Satake H."/>
        </authorList>
    </citation>
    <scope>NUCLEOTIDE SEQUENCE</scope>
</reference>
<proteinExistence type="predicted"/>
<evidence type="ECO:0000313" key="3">
    <source>
        <dbReference type="Proteomes" id="UP001151760"/>
    </source>
</evidence>
<accession>A0ABQ5AGR3</accession>
<reference evidence="2" key="2">
    <citation type="submission" date="2022-01" db="EMBL/GenBank/DDBJ databases">
        <authorList>
            <person name="Yamashiro T."/>
            <person name="Shiraishi A."/>
            <person name="Satake H."/>
            <person name="Nakayama K."/>
        </authorList>
    </citation>
    <scope>NUCLEOTIDE SEQUENCE</scope>
</reference>
<keyword evidence="3" id="KW-1185">Reference proteome</keyword>
<name>A0ABQ5AGR3_9ASTR</name>
<feature type="domain" description="F-box" evidence="1">
    <location>
        <begin position="22"/>
        <end position="62"/>
    </location>
</feature>
<dbReference type="InterPro" id="IPR036047">
    <property type="entry name" value="F-box-like_dom_sf"/>
</dbReference>
<comment type="caution">
    <text evidence="2">The sequence shown here is derived from an EMBL/GenBank/DDBJ whole genome shotgun (WGS) entry which is preliminary data.</text>
</comment>
<dbReference type="Proteomes" id="UP001151760">
    <property type="component" value="Unassembled WGS sequence"/>
</dbReference>
<organism evidence="2 3">
    <name type="scientific">Tanacetum coccineum</name>
    <dbReference type="NCBI Taxonomy" id="301880"/>
    <lineage>
        <taxon>Eukaryota</taxon>
        <taxon>Viridiplantae</taxon>
        <taxon>Streptophyta</taxon>
        <taxon>Embryophyta</taxon>
        <taxon>Tracheophyta</taxon>
        <taxon>Spermatophyta</taxon>
        <taxon>Magnoliopsida</taxon>
        <taxon>eudicotyledons</taxon>
        <taxon>Gunneridae</taxon>
        <taxon>Pentapetalae</taxon>
        <taxon>asterids</taxon>
        <taxon>campanulids</taxon>
        <taxon>Asterales</taxon>
        <taxon>Asteraceae</taxon>
        <taxon>Asteroideae</taxon>
        <taxon>Anthemideae</taxon>
        <taxon>Anthemidinae</taxon>
        <taxon>Tanacetum</taxon>
    </lineage>
</organism>
<feature type="domain" description="F-box" evidence="1">
    <location>
        <begin position="404"/>
        <end position="444"/>
    </location>
</feature>
<evidence type="ECO:0000259" key="1">
    <source>
        <dbReference type="SMART" id="SM00256"/>
    </source>
</evidence>
<dbReference type="EMBL" id="BQNB010012233">
    <property type="protein sequence ID" value="GJT00932.1"/>
    <property type="molecule type" value="Genomic_DNA"/>
</dbReference>
<dbReference type="SMART" id="SM00256">
    <property type="entry name" value="FBOX"/>
    <property type="match status" value="2"/>
</dbReference>
<dbReference type="SUPFAM" id="SSF81383">
    <property type="entry name" value="F-box domain"/>
    <property type="match status" value="2"/>
</dbReference>
<sequence>MMSHKQSTHAHRTYAPQHKVLTNDDLLTQILIRLPILSIHLFTTVSKQWLRILTSPDFTRNRRQIRNIDPPAGLFVNHITSSFHCVFVSLDTRIKSTKYTSDKSFTLGYTEAVVNVNILQSCNDYAHDDSNFYGCAGLRLAFDPTKSPDYKVVRAGRNSCEIVIQIYSLESGNWTLGVLFKEIITRLTHYKLNIEDHEHPIITTIQISQDHEQPIITTMLPMDNKSKSMKVRIPHMCIWEGVGMKLFVESLGCLVLVRRDCIGSSKFTIYQMRKGCSVWSSKYIVNTDDFMNPLPEGWSIRSIVVQYNLISKTLREIYDMGSNEIADDYLHGFIPPYAMYDVGYKKLDYKVFEFIPSSARASTTNNILTLLLQKLKVDYILVMMSEEPNTNARETYAPPHKVLTNDDLLTEIFIRLPILCIHLFTCVSKQWLKILKSPAFTLKRSQIRSLDSPAGLFVNHIRSSFDCDFVSLDPRINSRKYTIENSFTLGSTKEADKVKILQSCNGLLLCTGSRRHDFDYVYNPSTNMLKILPEPDYANVDSNVYGCAGLRLAFDPTKSPYYKVVRAGRTCSDIFIQIYCSEKCN</sequence>
<dbReference type="InterPro" id="IPR050796">
    <property type="entry name" value="SCF_F-box_component"/>
</dbReference>
<dbReference type="InterPro" id="IPR001810">
    <property type="entry name" value="F-box_dom"/>
</dbReference>
<dbReference type="PANTHER" id="PTHR31672:SF13">
    <property type="entry name" value="F-BOX PROTEIN CPR30-LIKE"/>
    <property type="match status" value="1"/>
</dbReference>
<gene>
    <name evidence="2" type="ORF">Tco_0822101</name>
</gene>
<evidence type="ECO:0000313" key="2">
    <source>
        <dbReference type="EMBL" id="GJT00932.1"/>
    </source>
</evidence>
<dbReference type="Pfam" id="PF00646">
    <property type="entry name" value="F-box"/>
    <property type="match status" value="2"/>
</dbReference>
<dbReference type="PANTHER" id="PTHR31672">
    <property type="entry name" value="BNACNNG10540D PROTEIN"/>
    <property type="match status" value="1"/>
</dbReference>
<protein>
    <recommendedName>
        <fullName evidence="1">F-box domain-containing protein</fullName>
    </recommendedName>
</protein>